<dbReference type="AlphaFoldDB" id="A9V6Y1"/>
<organism evidence="1 2">
    <name type="scientific">Monosiga brevicollis</name>
    <name type="common">Choanoflagellate</name>
    <dbReference type="NCBI Taxonomy" id="81824"/>
    <lineage>
        <taxon>Eukaryota</taxon>
        <taxon>Choanoflagellata</taxon>
        <taxon>Craspedida</taxon>
        <taxon>Salpingoecidae</taxon>
        <taxon>Monosiga</taxon>
    </lineage>
</organism>
<evidence type="ECO:0000313" key="2">
    <source>
        <dbReference type="Proteomes" id="UP000001357"/>
    </source>
</evidence>
<dbReference type="RefSeq" id="XP_001748531.1">
    <property type="nucleotide sequence ID" value="XM_001748479.1"/>
</dbReference>
<name>A9V6Y1_MONBE</name>
<gene>
    <name evidence="1" type="ORF">MONBRDRAFT_28010</name>
</gene>
<dbReference type="GeneID" id="5893768"/>
<evidence type="ECO:0000313" key="1">
    <source>
        <dbReference type="EMBL" id="EDQ86695.1"/>
    </source>
</evidence>
<reference evidence="1 2" key="1">
    <citation type="journal article" date="2008" name="Nature">
        <title>The genome of the choanoflagellate Monosiga brevicollis and the origin of metazoans.</title>
        <authorList>
            <consortium name="JGI Sequencing"/>
            <person name="King N."/>
            <person name="Westbrook M.J."/>
            <person name="Young S.L."/>
            <person name="Kuo A."/>
            <person name="Abedin M."/>
            <person name="Chapman J."/>
            <person name="Fairclough S."/>
            <person name="Hellsten U."/>
            <person name="Isogai Y."/>
            <person name="Letunic I."/>
            <person name="Marr M."/>
            <person name="Pincus D."/>
            <person name="Putnam N."/>
            <person name="Rokas A."/>
            <person name="Wright K.J."/>
            <person name="Zuzow R."/>
            <person name="Dirks W."/>
            <person name="Good M."/>
            <person name="Goodstein D."/>
            <person name="Lemons D."/>
            <person name="Li W."/>
            <person name="Lyons J.B."/>
            <person name="Morris A."/>
            <person name="Nichols S."/>
            <person name="Richter D.J."/>
            <person name="Salamov A."/>
            <person name="Bork P."/>
            <person name="Lim W.A."/>
            <person name="Manning G."/>
            <person name="Miller W.T."/>
            <person name="McGinnis W."/>
            <person name="Shapiro H."/>
            <person name="Tjian R."/>
            <person name="Grigoriev I.V."/>
            <person name="Rokhsar D."/>
        </authorList>
    </citation>
    <scope>NUCLEOTIDE SEQUENCE [LARGE SCALE GENOMIC DNA]</scope>
    <source>
        <strain evidence="2">MX1 / ATCC 50154</strain>
    </source>
</reference>
<dbReference type="EMBL" id="CH991564">
    <property type="protein sequence ID" value="EDQ86695.1"/>
    <property type="molecule type" value="Genomic_DNA"/>
</dbReference>
<sequence length="182" mass="18951">MAARSFANVSWQRLGGGGAAEAETGWWAWITAGLTNAGPSSPSINGTLHITAEQVVLAPDAADAPRLSGSIAVLEGLVLDQPLFGANAVEFVLPTDDGAHVQLRVSFPDGGAIDCYTTLLHRHELLRAGTPQPFSSNDAPNRVQGMAEANQTLDAFLLAGDESHGDRVAYSTSATAAARKDD</sequence>
<keyword evidence="2" id="KW-1185">Reference proteome</keyword>
<proteinExistence type="predicted"/>
<dbReference type="Proteomes" id="UP000001357">
    <property type="component" value="Unassembled WGS sequence"/>
</dbReference>
<dbReference type="KEGG" id="mbr:MONBRDRAFT_28010"/>
<accession>A9V6Y1</accession>
<protein>
    <submittedName>
        <fullName evidence="1">Uncharacterized protein</fullName>
    </submittedName>
</protein>
<dbReference type="InParanoid" id="A9V6Y1"/>